<evidence type="ECO:0000259" key="5">
    <source>
        <dbReference type="PROSITE" id="PS51501"/>
    </source>
</evidence>
<dbReference type="PANTHER" id="PTHR20922">
    <property type="entry name" value="DNL-TYPE ZINC FINGER PROTEIN"/>
    <property type="match status" value="1"/>
</dbReference>
<reference evidence="6 7" key="1">
    <citation type="journal article" date="2018" name="Nat. Ecol. Evol.">
        <title>Pezizomycetes genomes reveal the molecular basis of ectomycorrhizal truffle lifestyle.</title>
        <authorList>
            <person name="Murat C."/>
            <person name="Payen T."/>
            <person name="Noel B."/>
            <person name="Kuo A."/>
            <person name="Morin E."/>
            <person name="Chen J."/>
            <person name="Kohler A."/>
            <person name="Krizsan K."/>
            <person name="Balestrini R."/>
            <person name="Da Silva C."/>
            <person name="Montanini B."/>
            <person name="Hainaut M."/>
            <person name="Levati E."/>
            <person name="Barry K.W."/>
            <person name="Belfiori B."/>
            <person name="Cichocki N."/>
            <person name="Clum A."/>
            <person name="Dockter R.B."/>
            <person name="Fauchery L."/>
            <person name="Guy J."/>
            <person name="Iotti M."/>
            <person name="Le Tacon F."/>
            <person name="Lindquist E.A."/>
            <person name="Lipzen A."/>
            <person name="Malagnac F."/>
            <person name="Mello A."/>
            <person name="Molinier V."/>
            <person name="Miyauchi S."/>
            <person name="Poulain J."/>
            <person name="Riccioni C."/>
            <person name="Rubini A."/>
            <person name="Sitrit Y."/>
            <person name="Splivallo R."/>
            <person name="Traeger S."/>
            <person name="Wang M."/>
            <person name="Zifcakova L."/>
            <person name="Wipf D."/>
            <person name="Zambonelli A."/>
            <person name="Paolocci F."/>
            <person name="Nowrousian M."/>
            <person name="Ottonello S."/>
            <person name="Baldrian P."/>
            <person name="Spatafora J.W."/>
            <person name="Henrissat B."/>
            <person name="Nagy L.G."/>
            <person name="Aury J.M."/>
            <person name="Wincker P."/>
            <person name="Grigoriev I.V."/>
            <person name="Bonfante P."/>
            <person name="Martin F.M."/>
        </authorList>
    </citation>
    <scope>NUCLEOTIDE SEQUENCE [LARGE SCALE GENOMIC DNA]</scope>
    <source>
        <strain evidence="6 7">RN42</strain>
    </source>
</reference>
<sequence length="184" mass="20399">MQPIKRAILSTLRPATRAAVGQTLTTTTSNRALNTLTHHHHRFYAPLLPKVRAVQRRCYTSGPPSASPESEQEEINVEKPAYDLTFTCKPCGDRSTHRVSKQGYHKGTVLITCPGCKNRHVISDHLGIFMDKKMTLEDILKEKGESFQKGVLNPNGDIEIWPDADPSESEIAEDSAKIVGKPVV</sequence>
<evidence type="ECO:0000256" key="4">
    <source>
        <dbReference type="PROSITE-ProRule" id="PRU00834"/>
    </source>
</evidence>
<evidence type="ECO:0000313" key="6">
    <source>
        <dbReference type="EMBL" id="RPA85287.1"/>
    </source>
</evidence>
<dbReference type="GO" id="GO:0008270">
    <property type="term" value="F:zinc ion binding"/>
    <property type="evidence" value="ECO:0007669"/>
    <property type="project" value="UniProtKB-KW"/>
</dbReference>
<dbReference type="GO" id="GO:0006457">
    <property type="term" value="P:protein folding"/>
    <property type="evidence" value="ECO:0007669"/>
    <property type="project" value="TreeGrafter"/>
</dbReference>
<evidence type="ECO:0000256" key="2">
    <source>
        <dbReference type="ARBA" id="ARBA00022771"/>
    </source>
</evidence>
<organism evidence="6 7">
    <name type="scientific">Ascobolus immersus RN42</name>
    <dbReference type="NCBI Taxonomy" id="1160509"/>
    <lineage>
        <taxon>Eukaryota</taxon>
        <taxon>Fungi</taxon>
        <taxon>Dikarya</taxon>
        <taxon>Ascomycota</taxon>
        <taxon>Pezizomycotina</taxon>
        <taxon>Pezizomycetes</taxon>
        <taxon>Pezizales</taxon>
        <taxon>Ascobolaceae</taxon>
        <taxon>Ascobolus</taxon>
    </lineage>
</organism>
<keyword evidence="2 4" id="KW-0863">Zinc-finger</keyword>
<dbReference type="PANTHER" id="PTHR20922:SF13">
    <property type="entry name" value="DNL-TYPE ZINC FINGER PROTEIN"/>
    <property type="match status" value="1"/>
</dbReference>
<name>A0A3N4IIM9_ASCIM</name>
<proteinExistence type="predicted"/>
<dbReference type="STRING" id="1160509.A0A3N4IIM9"/>
<dbReference type="AlphaFoldDB" id="A0A3N4IIM9"/>
<dbReference type="GO" id="GO:0050821">
    <property type="term" value="P:protein stabilization"/>
    <property type="evidence" value="ECO:0007669"/>
    <property type="project" value="TreeGrafter"/>
</dbReference>
<keyword evidence="7" id="KW-1185">Reference proteome</keyword>
<gene>
    <name evidence="6" type="ORF">BJ508DRAFT_412071</name>
</gene>
<evidence type="ECO:0000256" key="3">
    <source>
        <dbReference type="ARBA" id="ARBA00022833"/>
    </source>
</evidence>
<evidence type="ECO:0000313" key="7">
    <source>
        <dbReference type="Proteomes" id="UP000275078"/>
    </source>
</evidence>
<dbReference type="InterPro" id="IPR024158">
    <property type="entry name" value="Mt_import_TIM15"/>
</dbReference>
<evidence type="ECO:0000256" key="1">
    <source>
        <dbReference type="ARBA" id="ARBA00022723"/>
    </source>
</evidence>
<dbReference type="InterPro" id="IPR007853">
    <property type="entry name" value="Znf_DNL-typ"/>
</dbReference>
<dbReference type="GO" id="GO:0051087">
    <property type="term" value="F:protein-folding chaperone binding"/>
    <property type="evidence" value="ECO:0007669"/>
    <property type="project" value="TreeGrafter"/>
</dbReference>
<dbReference type="GO" id="GO:0005739">
    <property type="term" value="C:mitochondrion"/>
    <property type="evidence" value="ECO:0007669"/>
    <property type="project" value="TreeGrafter"/>
</dbReference>
<dbReference type="PROSITE" id="PS51501">
    <property type="entry name" value="ZF_DNL"/>
    <property type="match status" value="1"/>
</dbReference>
<keyword evidence="3" id="KW-0862">Zinc</keyword>
<dbReference type="EMBL" id="ML119654">
    <property type="protein sequence ID" value="RPA85287.1"/>
    <property type="molecule type" value="Genomic_DNA"/>
</dbReference>
<dbReference type="Pfam" id="PF05180">
    <property type="entry name" value="zf-DNL"/>
    <property type="match status" value="1"/>
</dbReference>
<accession>A0A3N4IIM9</accession>
<feature type="domain" description="DNL-type" evidence="5">
    <location>
        <begin position="77"/>
        <end position="172"/>
    </location>
</feature>
<dbReference type="OrthoDB" id="512667at2759"/>
<dbReference type="Proteomes" id="UP000275078">
    <property type="component" value="Unassembled WGS sequence"/>
</dbReference>
<dbReference type="GO" id="GO:0030150">
    <property type="term" value="P:protein import into mitochondrial matrix"/>
    <property type="evidence" value="ECO:0007669"/>
    <property type="project" value="TreeGrafter"/>
</dbReference>
<keyword evidence="1" id="KW-0479">Metal-binding</keyword>
<protein>
    <submittedName>
        <fullName evidence="6">Zf-DNL-domain-containing protein</fullName>
    </submittedName>
</protein>